<reference evidence="1 2" key="1">
    <citation type="journal article" date="2018" name="Sci. Rep.">
        <title>Genome sequence of the cauliflower mushroom Sparassis crispa (Hanabiratake) and its association with beneficial usage.</title>
        <authorList>
            <person name="Kiyama R."/>
            <person name="Furutani Y."/>
            <person name="Kawaguchi K."/>
            <person name="Nakanishi T."/>
        </authorList>
    </citation>
    <scope>NUCLEOTIDE SEQUENCE [LARGE SCALE GENOMIC DNA]</scope>
</reference>
<dbReference type="GeneID" id="38783100"/>
<protein>
    <submittedName>
        <fullName evidence="1">Uncharacterized protein</fullName>
    </submittedName>
</protein>
<evidence type="ECO:0000313" key="2">
    <source>
        <dbReference type="Proteomes" id="UP000287166"/>
    </source>
</evidence>
<accession>A0A401GVH2</accession>
<dbReference type="RefSeq" id="XP_027617096.1">
    <property type="nucleotide sequence ID" value="XM_027761295.1"/>
</dbReference>
<evidence type="ECO:0000313" key="1">
    <source>
        <dbReference type="EMBL" id="GBE86183.1"/>
    </source>
</evidence>
<name>A0A401GVH2_9APHY</name>
<gene>
    <name evidence="1" type="ORF">SCP_0900610</name>
</gene>
<dbReference type="Proteomes" id="UP000287166">
    <property type="component" value="Unassembled WGS sequence"/>
</dbReference>
<proteinExistence type="predicted"/>
<keyword evidence="2" id="KW-1185">Reference proteome</keyword>
<dbReference type="InParanoid" id="A0A401GVH2"/>
<dbReference type="EMBL" id="BFAD01000009">
    <property type="protein sequence ID" value="GBE86183.1"/>
    <property type="molecule type" value="Genomic_DNA"/>
</dbReference>
<sequence length="77" mass="8737">MSRAIRDRGLCVGTWLAEWREERRKDIDEKARMRVGLSSSGRRGSSSWRPALQGIVSSRSYPKNGEQAYVHENDATA</sequence>
<dbReference type="AlphaFoldDB" id="A0A401GVH2"/>
<organism evidence="1 2">
    <name type="scientific">Sparassis crispa</name>
    <dbReference type="NCBI Taxonomy" id="139825"/>
    <lineage>
        <taxon>Eukaryota</taxon>
        <taxon>Fungi</taxon>
        <taxon>Dikarya</taxon>
        <taxon>Basidiomycota</taxon>
        <taxon>Agaricomycotina</taxon>
        <taxon>Agaricomycetes</taxon>
        <taxon>Polyporales</taxon>
        <taxon>Sparassidaceae</taxon>
        <taxon>Sparassis</taxon>
    </lineage>
</organism>
<comment type="caution">
    <text evidence="1">The sequence shown here is derived from an EMBL/GenBank/DDBJ whole genome shotgun (WGS) entry which is preliminary data.</text>
</comment>